<dbReference type="Gene3D" id="2.60.120.920">
    <property type="match status" value="1"/>
</dbReference>
<dbReference type="STRING" id="8154.ENSACLP00000041582"/>
<dbReference type="AlphaFoldDB" id="A0A3P8RKF4"/>
<dbReference type="PANTHER" id="PTHR24103">
    <property type="entry name" value="E3 UBIQUITIN-PROTEIN LIGASE TRIM"/>
    <property type="match status" value="1"/>
</dbReference>
<organism evidence="2 3">
    <name type="scientific">Astatotilapia calliptera</name>
    <name type="common">Eastern happy</name>
    <name type="synonym">Chromis callipterus</name>
    <dbReference type="NCBI Taxonomy" id="8154"/>
    <lineage>
        <taxon>Eukaryota</taxon>
        <taxon>Metazoa</taxon>
        <taxon>Chordata</taxon>
        <taxon>Craniata</taxon>
        <taxon>Vertebrata</taxon>
        <taxon>Euteleostomi</taxon>
        <taxon>Actinopterygii</taxon>
        <taxon>Neopterygii</taxon>
        <taxon>Teleostei</taxon>
        <taxon>Neoteleostei</taxon>
        <taxon>Acanthomorphata</taxon>
        <taxon>Ovalentaria</taxon>
        <taxon>Cichlomorphae</taxon>
        <taxon>Cichliformes</taxon>
        <taxon>Cichlidae</taxon>
        <taxon>African cichlids</taxon>
        <taxon>Pseudocrenilabrinae</taxon>
        <taxon>Haplochromini</taxon>
        <taxon>Astatotilapia</taxon>
    </lineage>
</organism>
<accession>A0A3P8RKF4</accession>
<dbReference type="SMART" id="SM00449">
    <property type="entry name" value="SPRY"/>
    <property type="match status" value="1"/>
</dbReference>
<feature type="domain" description="B30.2/SPRY" evidence="1">
    <location>
        <begin position="49"/>
        <end position="248"/>
    </location>
</feature>
<dbReference type="InterPro" id="IPR050143">
    <property type="entry name" value="TRIM/RBCC"/>
</dbReference>
<dbReference type="InterPro" id="IPR003879">
    <property type="entry name" value="Butyrophylin_SPRY"/>
</dbReference>
<reference evidence="2" key="1">
    <citation type="submission" date="2018-05" db="EMBL/GenBank/DDBJ databases">
        <authorList>
            <person name="Datahose"/>
        </authorList>
    </citation>
    <scope>NUCLEOTIDE SEQUENCE</scope>
</reference>
<evidence type="ECO:0000313" key="2">
    <source>
        <dbReference type="Ensembl" id="ENSACLP00000041582.2"/>
    </source>
</evidence>
<dbReference type="Pfam" id="PF13765">
    <property type="entry name" value="PRY"/>
    <property type="match status" value="1"/>
</dbReference>
<reference evidence="2" key="3">
    <citation type="submission" date="2025-09" db="UniProtKB">
        <authorList>
            <consortium name="Ensembl"/>
        </authorList>
    </citation>
    <scope>IDENTIFICATION</scope>
</reference>
<dbReference type="PROSITE" id="PS50188">
    <property type="entry name" value="B302_SPRY"/>
    <property type="match status" value="1"/>
</dbReference>
<sequence length="249" mass="28001">MLCSVLEHKNHEFVPLREEYEGKKAELGKTEAVIQQMIQKRQLKIQEIKDFSSLKAAELKTVQQYAVDVTLDPDTAYPNLILSDDGKQVYCGDVRMNVPDNPERFSACVCVLGAQSFSSGRFYFEVQVKGKTDWDLGVARESINRKGNVMLRPQYGLWTVVLRNGNEYRACAGPSFRLCLYSGPEKVGVFVDYEEGLVSFYDVGTGALIYSFTGCSFTHKLHPYFSPYLNQGGNNSSPLIICPVHPPKF</sequence>
<dbReference type="Pfam" id="PF00622">
    <property type="entry name" value="SPRY"/>
    <property type="match status" value="1"/>
</dbReference>
<dbReference type="InterPro" id="IPR013320">
    <property type="entry name" value="ConA-like_dom_sf"/>
</dbReference>
<reference evidence="2" key="2">
    <citation type="submission" date="2025-08" db="UniProtKB">
        <authorList>
            <consortium name="Ensembl"/>
        </authorList>
    </citation>
    <scope>IDENTIFICATION</scope>
</reference>
<dbReference type="InterPro" id="IPR003877">
    <property type="entry name" value="SPRY_dom"/>
</dbReference>
<dbReference type="PRINTS" id="PR01407">
    <property type="entry name" value="BUTYPHLNCDUF"/>
</dbReference>
<dbReference type="InterPro" id="IPR043136">
    <property type="entry name" value="B30.2/SPRY_sf"/>
</dbReference>
<dbReference type="OMA" id="RICTNHE"/>
<evidence type="ECO:0000259" key="1">
    <source>
        <dbReference type="PROSITE" id="PS50188"/>
    </source>
</evidence>
<name>A0A3P8RKF4_ASTCA</name>
<dbReference type="InterPro" id="IPR001870">
    <property type="entry name" value="B30.2/SPRY"/>
</dbReference>
<dbReference type="Proteomes" id="UP000265100">
    <property type="component" value="Chromosome 13"/>
</dbReference>
<evidence type="ECO:0000313" key="3">
    <source>
        <dbReference type="Proteomes" id="UP000265100"/>
    </source>
</evidence>
<dbReference type="InterPro" id="IPR006574">
    <property type="entry name" value="PRY"/>
</dbReference>
<dbReference type="SMART" id="SM00589">
    <property type="entry name" value="PRY"/>
    <property type="match status" value="1"/>
</dbReference>
<dbReference type="GeneTree" id="ENSGT01040000240400"/>
<proteinExistence type="predicted"/>
<dbReference type="Ensembl" id="ENSACLT00000042564.2">
    <property type="protein sequence ID" value="ENSACLP00000041582.2"/>
    <property type="gene ID" value="ENSACLG00000027988.2"/>
</dbReference>
<dbReference type="SUPFAM" id="SSF49899">
    <property type="entry name" value="Concanavalin A-like lectins/glucanases"/>
    <property type="match status" value="1"/>
</dbReference>
<dbReference type="FunFam" id="2.60.120.920:FF:000004">
    <property type="entry name" value="Butyrophilin subfamily 1 member A1"/>
    <property type="match status" value="1"/>
</dbReference>
<protein>
    <recommendedName>
        <fullName evidence="1">B30.2/SPRY domain-containing protein</fullName>
    </recommendedName>
</protein>
<dbReference type="CDD" id="cd13733">
    <property type="entry name" value="SPRY_PRY_C-I_1"/>
    <property type="match status" value="1"/>
</dbReference>
<keyword evidence="3" id="KW-1185">Reference proteome</keyword>